<dbReference type="Gramene" id="OB06G28750.1">
    <property type="protein sequence ID" value="OB06G28750.1"/>
    <property type="gene ID" value="OB06G28750"/>
</dbReference>
<organism evidence="1">
    <name type="scientific">Oryza brachyantha</name>
    <name type="common">malo sina</name>
    <dbReference type="NCBI Taxonomy" id="4533"/>
    <lineage>
        <taxon>Eukaryota</taxon>
        <taxon>Viridiplantae</taxon>
        <taxon>Streptophyta</taxon>
        <taxon>Embryophyta</taxon>
        <taxon>Tracheophyta</taxon>
        <taxon>Spermatophyta</taxon>
        <taxon>Magnoliopsida</taxon>
        <taxon>Liliopsida</taxon>
        <taxon>Poales</taxon>
        <taxon>Poaceae</taxon>
        <taxon>BOP clade</taxon>
        <taxon>Oryzoideae</taxon>
        <taxon>Oryzeae</taxon>
        <taxon>Oryzinae</taxon>
        <taxon>Oryza</taxon>
    </lineage>
</organism>
<reference evidence="1" key="2">
    <citation type="submission" date="2013-04" db="UniProtKB">
        <authorList>
            <consortium name="EnsemblPlants"/>
        </authorList>
    </citation>
    <scope>IDENTIFICATION</scope>
</reference>
<evidence type="ECO:0000313" key="1">
    <source>
        <dbReference type="EnsemblPlants" id="OB06G28750.1"/>
    </source>
</evidence>
<dbReference type="EnsemblPlants" id="OB06G28750.1">
    <property type="protein sequence ID" value="OB06G28750.1"/>
    <property type="gene ID" value="OB06G28750"/>
</dbReference>
<accession>J3MFT1</accession>
<dbReference type="Proteomes" id="UP000006038">
    <property type="component" value="Chromosome 6"/>
</dbReference>
<dbReference type="HOGENOM" id="CLU_2430608_0_0_1"/>
<keyword evidence="2" id="KW-1185">Reference proteome</keyword>
<sequence>MEGDLGVDEEDRRPSGFFMLALSVGAGPYGSGRGVIIFINTPHQGFPYRASRQNRGTALPRIPHGNRKNQDKFEPKKFEFKLARFSWLTAW</sequence>
<dbReference type="AlphaFoldDB" id="J3MFT1"/>
<proteinExistence type="predicted"/>
<protein>
    <submittedName>
        <fullName evidence="1">Uncharacterized protein</fullName>
    </submittedName>
</protein>
<reference evidence="1" key="1">
    <citation type="journal article" date="2013" name="Nat. Commun.">
        <title>Whole-genome sequencing of Oryza brachyantha reveals mechanisms underlying Oryza genome evolution.</title>
        <authorList>
            <person name="Chen J."/>
            <person name="Huang Q."/>
            <person name="Gao D."/>
            <person name="Wang J."/>
            <person name="Lang Y."/>
            <person name="Liu T."/>
            <person name="Li B."/>
            <person name="Bai Z."/>
            <person name="Luis Goicoechea J."/>
            <person name="Liang C."/>
            <person name="Chen C."/>
            <person name="Zhang W."/>
            <person name="Sun S."/>
            <person name="Liao Y."/>
            <person name="Zhang X."/>
            <person name="Yang L."/>
            <person name="Song C."/>
            <person name="Wang M."/>
            <person name="Shi J."/>
            <person name="Liu G."/>
            <person name="Liu J."/>
            <person name="Zhou H."/>
            <person name="Zhou W."/>
            <person name="Yu Q."/>
            <person name="An N."/>
            <person name="Chen Y."/>
            <person name="Cai Q."/>
            <person name="Wang B."/>
            <person name="Liu B."/>
            <person name="Min J."/>
            <person name="Huang Y."/>
            <person name="Wu H."/>
            <person name="Li Z."/>
            <person name="Zhang Y."/>
            <person name="Yin Y."/>
            <person name="Song W."/>
            <person name="Jiang J."/>
            <person name="Jackson S.A."/>
            <person name="Wing R.A."/>
            <person name="Wang J."/>
            <person name="Chen M."/>
        </authorList>
    </citation>
    <scope>NUCLEOTIDE SEQUENCE [LARGE SCALE GENOMIC DNA]</scope>
    <source>
        <strain evidence="1">cv. IRGC 101232</strain>
    </source>
</reference>
<name>J3MFT1_ORYBR</name>
<evidence type="ECO:0000313" key="2">
    <source>
        <dbReference type="Proteomes" id="UP000006038"/>
    </source>
</evidence>